<comment type="caution">
    <text evidence="1">The sequence shown here is derived from an EMBL/GenBank/DDBJ whole genome shotgun (WGS) entry which is preliminary data.</text>
</comment>
<name>A0ABR7QXB0_9GAMM</name>
<organism evidence="1 2">
    <name type="scientific">Frischella japonica</name>
    <dbReference type="NCBI Taxonomy" id="2741544"/>
    <lineage>
        <taxon>Bacteria</taxon>
        <taxon>Pseudomonadati</taxon>
        <taxon>Pseudomonadota</taxon>
        <taxon>Gammaproteobacteria</taxon>
        <taxon>Orbales</taxon>
        <taxon>Orbaceae</taxon>
        <taxon>Frischella</taxon>
    </lineage>
</organism>
<accession>A0ABR7QXB0</accession>
<gene>
    <name evidence="1" type="ORF">FcAc13_05990</name>
</gene>
<dbReference type="Proteomes" id="UP000651208">
    <property type="component" value="Unassembled WGS sequence"/>
</dbReference>
<evidence type="ECO:0000313" key="1">
    <source>
        <dbReference type="EMBL" id="MBC9130858.1"/>
    </source>
</evidence>
<sequence>MELYYDKQGNLILKTPRNFKNSANNLPKNSSFLIENINSKNNFWIEENEFDRKAEIRRYSKSELKQYDKIRKKRTLENSDPPQ</sequence>
<dbReference type="EMBL" id="JABURY010000015">
    <property type="protein sequence ID" value="MBC9130858.1"/>
    <property type="molecule type" value="Genomic_DNA"/>
</dbReference>
<protein>
    <submittedName>
        <fullName evidence="1">Uncharacterized protein</fullName>
    </submittedName>
</protein>
<keyword evidence="2" id="KW-1185">Reference proteome</keyword>
<dbReference type="RefSeq" id="WP_187755306.1">
    <property type="nucleotide sequence ID" value="NZ_JABURY010000015.1"/>
</dbReference>
<evidence type="ECO:0000313" key="2">
    <source>
        <dbReference type="Proteomes" id="UP000651208"/>
    </source>
</evidence>
<proteinExistence type="predicted"/>
<reference evidence="1 2" key="1">
    <citation type="submission" date="2020-06" db="EMBL/GenBank/DDBJ databases">
        <title>Frischella cerana isolated from Apis cerana gut homogenate.</title>
        <authorList>
            <person name="Wolter L.A."/>
            <person name="Suenami S."/>
            <person name="Miyazaki R."/>
        </authorList>
    </citation>
    <scope>NUCLEOTIDE SEQUENCE [LARGE SCALE GENOMIC DNA]</scope>
    <source>
        <strain evidence="1 2">Ac13</strain>
    </source>
</reference>